<organism evidence="3">
    <name type="scientific">Ixodes ricinus</name>
    <name type="common">Common tick</name>
    <name type="synonym">Acarus ricinus</name>
    <dbReference type="NCBI Taxonomy" id="34613"/>
    <lineage>
        <taxon>Eukaryota</taxon>
        <taxon>Metazoa</taxon>
        <taxon>Ecdysozoa</taxon>
        <taxon>Arthropoda</taxon>
        <taxon>Chelicerata</taxon>
        <taxon>Arachnida</taxon>
        <taxon>Acari</taxon>
        <taxon>Parasitiformes</taxon>
        <taxon>Ixodida</taxon>
        <taxon>Ixodoidea</taxon>
        <taxon>Ixodidae</taxon>
        <taxon>Ixodinae</taxon>
        <taxon>Ixodes</taxon>
    </lineage>
</organism>
<proteinExistence type="predicted"/>
<dbReference type="EMBL" id="GIFC01012290">
    <property type="protein sequence ID" value="MXU94373.1"/>
    <property type="molecule type" value="Transcribed_RNA"/>
</dbReference>
<feature type="compositionally biased region" description="Basic residues" evidence="1">
    <location>
        <begin position="95"/>
        <end position="114"/>
    </location>
</feature>
<evidence type="ECO:0000256" key="2">
    <source>
        <dbReference type="SAM" id="SignalP"/>
    </source>
</evidence>
<keyword evidence="2" id="KW-0732">Signal</keyword>
<feature type="signal peptide" evidence="2">
    <location>
        <begin position="1"/>
        <end position="26"/>
    </location>
</feature>
<name>A0A6B0UWT9_IXORI</name>
<protein>
    <submittedName>
        <fullName evidence="3">Putative secreted protein</fullName>
    </submittedName>
</protein>
<sequence>MPQAAATAAAAAAAACCCCWAAWCRATCLFISSMESLAKGHSGQRCFSSPPSAMHVLAEVGHGLGGKGAEGAAVAGAGVRHAPGGRGVRGLVLHGSRHTRLTRARSRRAGHRHPAREGPAQRAGPHRGPPLTRSCHSATALPPKTVPRVAAPASAERDSSSS</sequence>
<evidence type="ECO:0000313" key="3">
    <source>
        <dbReference type="EMBL" id="MXU94373.1"/>
    </source>
</evidence>
<feature type="region of interest" description="Disordered" evidence="1">
    <location>
        <begin position="94"/>
        <end position="162"/>
    </location>
</feature>
<evidence type="ECO:0000256" key="1">
    <source>
        <dbReference type="SAM" id="MobiDB-lite"/>
    </source>
</evidence>
<accession>A0A6B0UWT9</accession>
<feature type="chain" id="PRO_5025680167" evidence="2">
    <location>
        <begin position="27"/>
        <end position="162"/>
    </location>
</feature>
<dbReference type="AlphaFoldDB" id="A0A6B0UWT9"/>
<reference evidence="3" key="1">
    <citation type="submission" date="2019-12" db="EMBL/GenBank/DDBJ databases">
        <title>An insight into the sialome of adult female Ixodes ricinus ticks feeding for 6 days.</title>
        <authorList>
            <person name="Perner J."/>
            <person name="Ribeiro J.M.C."/>
        </authorList>
    </citation>
    <scope>NUCLEOTIDE SEQUENCE</scope>
    <source>
        <strain evidence="3">Semi-engorged</strain>
        <tissue evidence="3">Salivary glands</tissue>
    </source>
</reference>